<keyword evidence="3 7" id="KW-0328">Glycosyltransferase</keyword>
<dbReference type="Pfam" id="PF00535">
    <property type="entry name" value="Glycos_transf_2"/>
    <property type="match status" value="1"/>
</dbReference>
<proteinExistence type="predicted"/>
<dbReference type="PANTHER" id="PTHR43646">
    <property type="entry name" value="GLYCOSYLTRANSFERASE"/>
    <property type="match status" value="1"/>
</dbReference>
<dbReference type="InterPro" id="IPR029044">
    <property type="entry name" value="Nucleotide-diphossugar_trans"/>
</dbReference>
<evidence type="ECO:0000313" key="7">
    <source>
        <dbReference type="EMBL" id="WOI35322.1"/>
    </source>
</evidence>
<keyword evidence="5" id="KW-0472">Membrane</keyword>
<gene>
    <name evidence="7" type="ORF">R1T40_20980</name>
</gene>
<evidence type="ECO:0000256" key="3">
    <source>
        <dbReference type="ARBA" id="ARBA00022676"/>
    </source>
</evidence>
<feature type="domain" description="Glycosyltransferase 2-like" evidence="6">
    <location>
        <begin position="7"/>
        <end position="160"/>
    </location>
</feature>
<dbReference type="GO" id="GO:0016757">
    <property type="term" value="F:glycosyltransferase activity"/>
    <property type="evidence" value="ECO:0007669"/>
    <property type="project" value="UniProtKB-KW"/>
</dbReference>
<dbReference type="Gene3D" id="3.90.550.10">
    <property type="entry name" value="Spore Coat Polysaccharide Biosynthesis Protein SpsA, Chain A"/>
    <property type="match status" value="1"/>
</dbReference>
<dbReference type="SUPFAM" id="SSF53448">
    <property type="entry name" value="Nucleotide-diphospho-sugar transferases"/>
    <property type="match status" value="1"/>
</dbReference>
<comment type="subcellular location">
    <subcellularLocation>
        <location evidence="1">Cell membrane</location>
    </subcellularLocation>
</comment>
<sequence length="227" mass="25406">MQDISLVITGHREGIVAGATIRSATNAISFAEAAGAKVEIIVVLDRTNDSTREIFQNALGTKATIVETDHGDPGLARNSGIEIAKGKFSTFLDADDLWSENWLKSAWEAAQKRPDAVWHSHCNIVFGNERNIWWHIDSEGALFDPDYLSWANYWDAMSFASTSIYREVPFKANNLSAGFGHEDWHWNVQTIGKGIAHKPVLETVHFKRRRMNSQMAAVHKSDATIWP</sequence>
<accession>A0ABZ0HLM7</accession>
<reference evidence="7 8" key="1">
    <citation type="submission" date="2023-10" db="EMBL/GenBank/DDBJ databases">
        <title>Eight complete genome sequences of bacteria isolated from laboratory stock of Giant Kelp gametophytes.</title>
        <authorList>
            <person name="Tolentino B."/>
            <person name="Nuzhdin S."/>
        </authorList>
    </citation>
    <scope>NUCLEOTIDE SEQUENCE [LARGE SCALE GENOMIC DNA]</scope>
    <source>
        <strain evidence="7 8">LC.270.F.C4</strain>
        <plasmid evidence="7 8">unnamed2</plasmid>
    </source>
</reference>
<evidence type="ECO:0000256" key="4">
    <source>
        <dbReference type="ARBA" id="ARBA00022679"/>
    </source>
</evidence>
<dbReference type="EMBL" id="CP136705">
    <property type="protein sequence ID" value="WOI35322.1"/>
    <property type="molecule type" value="Genomic_DNA"/>
</dbReference>
<geneLocation type="plasmid" evidence="7 8">
    <name>unnamed2</name>
</geneLocation>
<evidence type="ECO:0000256" key="1">
    <source>
        <dbReference type="ARBA" id="ARBA00004236"/>
    </source>
</evidence>
<evidence type="ECO:0000256" key="5">
    <source>
        <dbReference type="ARBA" id="ARBA00023136"/>
    </source>
</evidence>
<dbReference type="InterPro" id="IPR001173">
    <property type="entry name" value="Glyco_trans_2-like"/>
</dbReference>
<dbReference type="EC" id="2.4.-.-" evidence="7"/>
<keyword evidence="4 7" id="KW-0808">Transferase</keyword>
<evidence type="ECO:0000259" key="6">
    <source>
        <dbReference type="Pfam" id="PF00535"/>
    </source>
</evidence>
<keyword evidence="7" id="KW-0614">Plasmid</keyword>
<dbReference type="RefSeq" id="WP_317387021.1">
    <property type="nucleotide sequence ID" value="NZ_CP136705.1"/>
</dbReference>
<dbReference type="Proteomes" id="UP001302666">
    <property type="component" value="Plasmid unnamed2"/>
</dbReference>
<protein>
    <submittedName>
        <fullName evidence="7">Glycosyltransferase family 2 protein</fullName>
        <ecNumber evidence="7">2.4.-.-</ecNumber>
    </submittedName>
</protein>
<evidence type="ECO:0000313" key="8">
    <source>
        <dbReference type="Proteomes" id="UP001302666"/>
    </source>
</evidence>
<dbReference type="PANTHER" id="PTHR43646:SF2">
    <property type="entry name" value="GLYCOSYLTRANSFERASE 2-LIKE DOMAIN-CONTAINING PROTEIN"/>
    <property type="match status" value="1"/>
</dbReference>
<dbReference type="CDD" id="cd00761">
    <property type="entry name" value="Glyco_tranf_GTA_type"/>
    <property type="match status" value="1"/>
</dbReference>
<name>A0ABZ0HLM7_TRISK</name>
<keyword evidence="2" id="KW-1003">Cell membrane</keyword>
<keyword evidence="8" id="KW-1185">Reference proteome</keyword>
<evidence type="ECO:0000256" key="2">
    <source>
        <dbReference type="ARBA" id="ARBA00022475"/>
    </source>
</evidence>
<organism evidence="7 8">
    <name type="scientific">Tritonibacter scottomollicae</name>
    <name type="common">Epibacterium scottomollicae</name>
    <dbReference type="NCBI Taxonomy" id="483013"/>
    <lineage>
        <taxon>Bacteria</taxon>
        <taxon>Pseudomonadati</taxon>
        <taxon>Pseudomonadota</taxon>
        <taxon>Alphaproteobacteria</taxon>
        <taxon>Rhodobacterales</taxon>
        <taxon>Paracoccaceae</taxon>
        <taxon>Tritonibacter</taxon>
    </lineage>
</organism>